<feature type="compositionally biased region" description="Polar residues" evidence="1">
    <location>
        <begin position="311"/>
        <end position="324"/>
    </location>
</feature>
<dbReference type="HOGENOM" id="CLU_739812_0_0_1"/>
<name>E4ZME6_LEPMJ</name>
<organism evidence="3">
    <name type="scientific">Leptosphaeria maculans (strain JN3 / isolate v23.1.3 / race Av1-4-5-6-7-8)</name>
    <name type="common">Blackleg fungus</name>
    <name type="synonym">Phoma lingam</name>
    <dbReference type="NCBI Taxonomy" id="985895"/>
    <lineage>
        <taxon>Eukaryota</taxon>
        <taxon>Fungi</taxon>
        <taxon>Dikarya</taxon>
        <taxon>Ascomycota</taxon>
        <taxon>Pezizomycotina</taxon>
        <taxon>Dothideomycetes</taxon>
        <taxon>Pleosporomycetidae</taxon>
        <taxon>Pleosporales</taxon>
        <taxon>Pleosporineae</taxon>
        <taxon>Leptosphaeriaceae</taxon>
        <taxon>Plenodomus</taxon>
        <taxon>Plenodomus lingam/Leptosphaeria maculans species complex</taxon>
    </lineage>
</organism>
<evidence type="ECO:0000256" key="1">
    <source>
        <dbReference type="SAM" id="MobiDB-lite"/>
    </source>
</evidence>
<dbReference type="VEuPathDB" id="FungiDB:LEMA_P052010.1"/>
<sequence>MGRPLTCTNTRQAFGRSRPLLAIYCLHVLFPCAPESSIKIFLIPASIIATFTTSPSSLSPLPPSTRIKNRHHYRRFQQEVLHWSSPQSYTRATPSDFAAVISNANSRKNYTSNERHLRVGIRALDGAGARRTLTLSKTDALCLPAGFAYVGHPRICQSGITGPPNSVEAIVEWVGGPPFLRLVPSLRRTNPHQHNSLSSTERTSILLLFGSIEKMFKLQAFPPTGPPDRQQQEPSRPGSDGNKDRHMPDALEGRGGHVGEVLVSQPPIHTDPEQLECHPWCSGDTTSNADVPFGQQYDSVEAEHEMEKSPQIGTRPNVQGSDELQQQSIIDDQRPASVTAPSNLLSSMIAWTRVQEWHGTLPTTETMTVLSIVP</sequence>
<feature type="region of interest" description="Disordered" evidence="1">
    <location>
        <begin position="219"/>
        <end position="254"/>
    </location>
</feature>
<proteinExistence type="predicted"/>
<feature type="region of interest" description="Disordered" evidence="1">
    <location>
        <begin position="304"/>
        <end position="324"/>
    </location>
</feature>
<evidence type="ECO:0000313" key="3">
    <source>
        <dbReference type="Proteomes" id="UP000002668"/>
    </source>
</evidence>
<dbReference type="EMBL" id="FP929094">
    <property type="protein sequence ID" value="CBX92495.1"/>
    <property type="molecule type" value="Genomic_DNA"/>
</dbReference>
<protein>
    <submittedName>
        <fullName evidence="2">Predicted protein</fullName>
    </submittedName>
</protein>
<dbReference type="InParanoid" id="E4ZME6"/>
<dbReference type="AlphaFoldDB" id="E4ZME6"/>
<feature type="compositionally biased region" description="Basic and acidic residues" evidence="1">
    <location>
        <begin position="241"/>
        <end position="254"/>
    </location>
</feature>
<accession>E4ZME6</accession>
<reference evidence="3" key="1">
    <citation type="journal article" date="2011" name="Nat. Commun.">
        <title>Effector diversification within compartments of the Leptosphaeria maculans genome affected by Repeat-Induced Point mutations.</title>
        <authorList>
            <person name="Rouxel T."/>
            <person name="Grandaubert J."/>
            <person name="Hane J.K."/>
            <person name="Hoede C."/>
            <person name="van de Wouw A.P."/>
            <person name="Couloux A."/>
            <person name="Dominguez V."/>
            <person name="Anthouard V."/>
            <person name="Bally P."/>
            <person name="Bourras S."/>
            <person name="Cozijnsen A.J."/>
            <person name="Ciuffetti L.M."/>
            <person name="Degrave A."/>
            <person name="Dilmaghani A."/>
            <person name="Duret L."/>
            <person name="Fudal I."/>
            <person name="Goodwin S.B."/>
            <person name="Gout L."/>
            <person name="Glaser N."/>
            <person name="Linglin J."/>
            <person name="Kema G.H.J."/>
            <person name="Lapalu N."/>
            <person name="Lawrence C.B."/>
            <person name="May K."/>
            <person name="Meyer M."/>
            <person name="Ollivier B."/>
            <person name="Poulain J."/>
            <person name="Schoch C.L."/>
            <person name="Simon A."/>
            <person name="Spatafora J.W."/>
            <person name="Stachowiak A."/>
            <person name="Turgeon B.G."/>
            <person name="Tyler B.M."/>
            <person name="Vincent D."/>
            <person name="Weissenbach J."/>
            <person name="Amselem J."/>
            <person name="Quesneville H."/>
            <person name="Oliver R.P."/>
            <person name="Wincker P."/>
            <person name="Balesdent M.-H."/>
            <person name="Howlett B.J."/>
        </authorList>
    </citation>
    <scope>NUCLEOTIDE SEQUENCE [LARGE SCALE GENOMIC DNA]</scope>
    <source>
        <strain evidence="3">JN3 / isolate v23.1.3 / race Av1-4-5-6-7-8</strain>
    </source>
</reference>
<dbReference type="Proteomes" id="UP000002668">
    <property type="component" value="Genome"/>
</dbReference>
<evidence type="ECO:0000313" key="2">
    <source>
        <dbReference type="EMBL" id="CBX92495.1"/>
    </source>
</evidence>
<keyword evidence="3" id="KW-1185">Reference proteome</keyword>
<gene>
    <name evidence="2" type="ORF">LEMA_P052010.1</name>
</gene>